<comment type="caution">
    <text evidence="1">The sequence shown here is derived from an EMBL/GenBank/DDBJ whole genome shotgun (WGS) entry which is preliminary data.</text>
</comment>
<organism evidence="1 2">
    <name type="scientific">Mucilaginibacter lappiensis</name>
    <dbReference type="NCBI Taxonomy" id="354630"/>
    <lineage>
        <taxon>Bacteria</taxon>
        <taxon>Pseudomonadati</taxon>
        <taxon>Bacteroidota</taxon>
        <taxon>Sphingobacteriia</taxon>
        <taxon>Sphingobacteriales</taxon>
        <taxon>Sphingobacteriaceae</taxon>
        <taxon>Mucilaginibacter</taxon>
    </lineage>
</organism>
<reference evidence="1 2" key="1">
    <citation type="submission" date="2020-08" db="EMBL/GenBank/DDBJ databases">
        <title>Genomic Encyclopedia of Type Strains, Phase IV (KMG-V): Genome sequencing to study the core and pangenomes of soil and plant-associated prokaryotes.</title>
        <authorList>
            <person name="Whitman W."/>
        </authorList>
    </citation>
    <scope>NUCLEOTIDE SEQUENCE [LARGE SCALE GENOMIC DNA]</scope>
    <source>
        <strain evidence="1 2">ANJLi2</strain>
    </source>
</reference>
<accession>A0ABR6PJ13</accession>
<name>A0ABR6PJ13_9SPHI</name>
<dbReference type="Proteomes" id="UP000541583">
    <property type="component" value="Unassembled WGS sequence"/>
</dbReference>
<sequence>MKEPFDEIELDRRNQLFNALIFILRKQHYPEITDNFIAIEGEPGRQGNEHATIFFNPEISDDHRKEIQKIYRSVYNY</sequence>
<evidence type="ECO:0000313" key="1">
    <source>
        <dbReference type="EMBL" id="MBB6109752.1"/>
    </source>
</evidence>
<gene>
    <name evidence="1" type="ORF">HDF23_002501</name>
</gene>
<dbReference type="RefSeq" id="WP_076373532.1">
    <property type="nucleotide sequence ID" value="NZ_FTMG01000005.1"/>
</dbReference>
<proteinExistence type="predicted"/>
<protein>
    <submittedName>
        <fullName evidence="1">Uncharacterized protein</fullName>
    </submittedName>
</protein>
<keyword evidence="2" id="KW-1185">Reference proteome</keyword>
<evidence type="ECO:0000313" key="2">
    <source>
        <dbReference type="Proteomes" id="UP000541583"/>
    </source>
</evidence>
<dbReference type="EMBL" id="JACHCB010000005">
    <property type="protein sequence ID" value="MBB6109752.1"/>
    <property type="molecule type" value="Genomic_DNA"/>
</dbReference>